<evidence type="ECO:0000256" key="10">
    <source>
        <dbReference type="SAM" id="Phobius"/>
    </source>
</evidence>
<dbReference type="Gene3D" id="3.60.10.10">
    <property type="entry name" value="Endonuclease/exonuclease/phosphatase"/>
    <property type="match status" value="1"/>
</dbReference>
<feature type="domain" description="Endonuclease/exonuclease/phosphatase" evidence="11">
    <location>
        <begin position="8"/>
        <end position="163"/>
    </location>
</feature>
<comment type="catalytic activity">
    <reaction evidence="1">
        <text>Exonucleolytic cleavage in the 3'- to 5'-direction to yield nucleoside 5'-phosphates.</text>
        <dbReference type="EC" id="3.1.11.2"/>
    </reaction>
</comment>
<feature type="transmembrane region" description="Helical" evidence="10">
    <location>
        <begin position="175"/>
        <end position="198"/>
    </location>
</feature>
<evidence type="ECO:0000256" key="2">
    <source>
        <dbReference type="ARBA" id="ARBA00001946"/>
    </source>
</evidence>
<dbReference type="InterPro" id="IPR036691">
    <property type="entry name" value="Endo/exonu/phosph_ase_sf"/>
</dbReference>
<organism evidence="12 13">
    <name type="scientific">Oreochromis aureus</name>
    <name type="common">Israeli tilapia</name>
    <name type="synonym">Chromis aureus</name>
    <dbReference type="NCBI Taxonomy" id="47969"/>
    <lineage>
        <taxon>Eukaryota</taxon>
        <taxon>Metazoa</taxon>
        <taxon>Chordata</taxon>
        <taxon>Craniata</taxon>
        <taxon>Vertebrata</taxon>
        <taxon>Euteleostomi</taxon>
        <taxon>Actinopterygii</taxon>
        <taxon>Neopterygii</taxon>
        <taxon>Teleostei</taxon>
        <taxon>Neoteleostei</taxon>
        <taxon>Acanthomorphata</taxon>
        <taxon>Ovalentaria</taxon>
        <taxon>Cichlomorphae</taxon>
        <taxon>Cichliformes</taxon>
        <taxon>Cichlidae</taxon>
        <taxon>African cichlids</taxon>
        <taxon>Pseudocrenilabrinae</taxon>
        <taxon>Oreochromini</taxon>
        <taxon>Oreochromis</taxon>
    </lineage>
</organism>
<dbReference type="EC" id="3.1.11.2" evidence="4"/>
<keyword evidence="8" id="KW-0460">Magnesium</keyword>
<evidence type="ECO:0000256" key="1">
    <source>
        <dbReference type="ARBA" id="ARBA00000493"/>
    </source>
</evidence>
<dbReference type="GO" id="GO:0008311">
    <property type="term" value="F:double-stranded DNA 3'-5' DNA exonuclease activity"/>
    <property type="evidence" value="ECO:0007669"/>
    <property type="project" value="UniProtKB-EC"/>
</dbReference>
<dbReference type="SUPFAM" id="SSF56219">
    <property type="entry name" value="DNase I-like"/>
    <property type="match status" value="1"/>
</dbReference>
<evidence type="ECO:0000313" key="12">
    <source>
        <dbReference type="Ensembl" id="ENSOABP00000060437.1"/>
    </source>
</evidence>
<keyword evidence="10" id="KW-1133">Transmembrane helix</keyword>
<dbReference type="GO" id="GO:0046872">
    <property type="term" value="F:metal ion binding"/>
    <property type="evidence" value="ECO:0007669"/>
    <property type="project" value="UniProtKB-KW"/>
</dbReference>
<keyword evidence="7" id="KW-0378">Hydrolase</keyword>
<reference evidence="12" key="2">
    <citation type="submission" date="2025-08" db="UniProtKB">
        <authorList>
            <consortium name="Ensembl"/>
        </authorList>
    </citation>
    <scope>IDENTIFICATION</scope>
</reference>
<comment type="cofactor">
    <cofactor evidence="2">
        <name>Mg(2+)</name>
        <dbReference type="ChEBI" id="CHEBI:18420"/>
    </cofactor>
</comment>
<evidence type="ECO:0000256" key="9">
    <source>
        <dbReference type="ARBA" id="ARBA00023204"/>
    </source>
</evidence>
<dbReference type="PANTHER" id="PTHR22748">
    <property type="entry name" value="AP ENDONUCLEASE"/>
    <property type="match status" value="1"/>
</dbReference>
<name>A0AAZ1WYC9_OREAU</name>
<keyword evidence="5" id="KW-0479">Metal-binding</keyword>
<evidence type="ECO:0000259" key="11">
    <source>
        <dbReference type="Pfam" id="PF03372"/>
    </source>
</evidence>
<dbReference type="PANTHER" id="PTHR22748:SF6">
    <property type="entry name" value="DNA-(APURINIC OR APYRIMIDINIC SITE) ENDONUCLEASE"/>
    <property type="match status" value="1"/>
</dbReference>
<sequence>MVLSIFFLNVRGLRNNIKRKAIFLFCKEQPNTNCFLFQETHSSEDDHIFWRKQWGSGDIYLSHGTSHSAGVAIFLHRFNGRVIDHKGDKEGHWLMVNIELDDTKYILVNVYGFNNRAKNRKLISDLEKMIEEWKIIYSIEKVVVAGDFNMVPDEKQDRFPTKYNSPHFNQTIMDFSYYCLITGSLFPLLHFLSSFYVVPYSKQTL</sequence>
<dbReference type="Ensembl" id="ENSOABT00000066634.1">
    <property type="protein sequence ID" value="ENSOABP00000060437.1"/>
    <property type="gene ID" value="ENSOABG00000032685.1"/>
</dbReference>
<dbReference type="InterPro" id="IPR004808">
    <property type="entry name" value="AP_endonuc_1"/>
</dbReference>
<proteinExistence type="inferred from homology"/>
<evidence type="ECO:0000256" key="5">
    <source>
        <dbReference type="ARBA" id="ARBA00022723"/>
    </source>
</evidence>
<evidence type="ECO:0000256" key="3">
    <source>
        <dbReference type="ARBA" id="ARBA00007092"/>
    </source>
</evidence>
<keyword evidence="9" id="KW-0234">DNA repair</keyword>
<reference evidence="12" key="3">
    <citation type="submission" date="2025-09" db="UniProtKB">
        <authorList>
            <consortium name="Ensembl"/>
        </authorList>
    </citation>
    <scope>IDENTIFICATION</scope>
</reference>
<comment type="similarity">
    <text evidence="3">Belongs to the DNA repair enzymes AP/ExoA family.</text>
</comment>
<dbReference type="GO" id="GO:0008081">
    <property type="term" value="F:phosphoric diester hydrolase activity"/>
    <property type="evidence" value="ECO:0007669"/>
    <property type="project" value="TreeGrafter"/>
</dbReference>
<keyword evidence="10" id="KW-0472">Membrane</keyword>
<dbReference type="Pfam" id="PF03372">
    <property type="entry name" value="Exo_endo_phos"/>
    <property type="match status" value="1"/>
</dbReference>
<dbReference type="GO" id="GO:0005634">
    <property type="term" value="C:nucleus"/>
    <property type="evidence" value="ECO:0007669"/>
    <property type="project" value="TreeGrafter"/>
</dbReference>
<dbReference type="AlphaFoldDB" id="A0AAZ1WYC9"/>
<keyword evidence="6" id="KW-0227">DNA damage</keyword>
<evidence type="ECO:0000256" key="6">
    <source>
        <dbReference type="ARBA" id="ARBA00022763"/>
    </source>
</evidence>
<evidence type="ECO:0000256" key="8">
    <source>
        <dbReference type="ARBA" id="ARBA00022842"/>
    </source>
</evidence>
<protein>
    <recommendedName>
        <fullName evidence="4">exodeoxyribonuclease III</fullName>
        <ecNumber evidence="4">3.1.11.2</ecNumber>
    </recommendedName>
</protein>
<reference evidence="13" key="1">
    <citation type="submission" date="2020-03" db="EMBL/GenBank/DDBJ databases">
        <title>Evolution of repeat sequences and sex chromosomes of tilapia species revealed by chromosome-level genomes.</title>
        <authorList>
            <person name="Xu L."/>
            <person name="Tao W."/>
            <person name="Wang D."/>
            <person name="Zhou Q."/>
        </authorList>
    </citation>
    <scope>NUCLEOTIDE SEQUENCE [LARGE SCALE GENOMIC DNA]</scope>
    <source>
        <strain evidence="13">Israel</strain>
    </source>
</reference>
<keyword evidence="13" id="KW-1185">Reference proteome</keyword>
<accession>A0AAZ1WYC9</accession>
<keyword evidence="10" id="KW-0812">Transmembrane</keyword>
<evidence type="ECO:0000313" key="13">
    <source>
        <dbReference type="Proteomes" id="UP000472276"/>
    </source>
</evidence>
<dbReference type="Proteomes" id="UP000472276">
    <property type="component" value="Unassembled WGS sequence"/>
</dbReference>
<dbReference type="GO" id="GO:0003906">
    <property type="term" value="F:DNA-(apurinic or apyrimidinic site) endonuclease activity"/>
    <property type="evidence" value="ECO:0007669"/>
    <property type="project" value="TreeGrafter"/>
</dbReference>
<evidence type="ECO:0000256" key="4">
    <source>
        <dbReference type="ARBA" id="ARBA00012115"/>
    </source>
</evidence>
<dbReference type="GO" id="GO:0006284">
    <property type="term" value="P:base-excision repair"/>
    <property type="evidence" value="ECO:0007669"/>
    <property type="project" value="TreeGrafter"/>
</dbReference>
<evidence type="ECO:0000256" key="7">
    <source>
        <dbReference type="ARBA" id="ARBA00022801"/>
    </source>
</evidence>
<dbReference type="InterPro" id="IPR005135">
    <property type="entry name" value="Endo/exonuclease/phosphatase"/>
</dbReference>